<dbReference type="Gramene" id="mito3_t00130.1">
    <property type="protein sequence ID" value="mito3_p00130.1"/>
    <property type="gene ID" value="mito3_g00130"/>
</dbReference>
<dbReference type="AlphaFoldDB" id="A0A804U5P5"/>
<proteinExistence type="predicted"/>
<dbReference type="InParanoid" id="A0A804U5P5"/>
<reference evidence="1" key="1">
    <citation type="submission" date="2021-05" db="UniProtKB">
        <authorList>
            <consortium name="EnsemblPlants"/>
        </authorList>
    </citation>
    <scope>IDENTIFICATION</scope>
    <source>
        <strain evidence="1">subsp. malaccensis</strain>
    </source>
</reference>
<organism evidence="1 2">
    <name type="scientific">Musa acuminata subsp. malaccensis</name>
    <name type="common">Wild banana</name>
    <name type="synonym">Musa malaccensis</name>
    <dbReference type="NCBI Taxonomy" id="214687"/>
    <lineage>
        <taxon>Eukaryota</taxon>
        <taxon>Viridiplantae</taxon>
        <taxon>Streptophyta</taxon>
        <taxon>Embryophyta</taxon>
        <taxon>Tracheophyta</taxon>
        <taxon>Spermatophyta</taxon>
        <taxon>Magnoliopsida</taxon>
        <taxon>Liliopsida</taxon>
        <taxon>Zingiberales</taxon>
        <taxon>Musaceae</taxon>
        <taxon>Musa</taxon>
    </lineage>
</organism>
<sequence>MEPYKISIHSDRAKPYNRSILTQGASSLFYLDRIEWIFPTTEEMKQKKDRVGTRTLLLYEVYPMLDAEAHI</sequence>
<evidence type="ECO:0000313" key="1">
    <source>
        <dbReference type="EnsemblPlants" id="mito3_p00130.1"/>
    </source>
</evidence>
<dbReference type="Proteomes" id="UP000012960">
    <property type="component" value="Unplaced"/>
</dbReference>
<evidence type="ECO:0000313" key="2">
    <source>
        <dbReference type="Proteomes" id="UP000012960"/>
    </source>
</evidence>
<dbReference type="EnsemblPlants" id="mito3_t00130.1">
    <property type="protein sequence ID" value="mito3_p00130.1"/>
    <property type="gene ID" value="mito3_g00130"/>
</dbReference>
<name>A0A804U5P5_MUSAM</name>
<protein>
    <submittedName>
        <fullName evidence="1">Uncharacterized protein</fullName>
    </submittedName>
</protein>
<accession>A0A804U5P5</accession>
<keyword evidence="2" id="KW-1185">Reference proteome</keyword>